<dbReference type="OrthoDB" id="27002at2"/>
<dbReference type="InterPro" id="IPR010864">
    <property type="entry name" value="D-lyxose_isomer"/>
</dbReference>
<dbReference type="Proteomes" id="UP000315648">
    <property type="component" value="Unassembled WGS sequence"/>
</dbReference>
<evidence type="ECO:0000313" key="10">
    <source>
        <dbReference type="Proteomes" id="UP000315648"/>
    </source>
</evidence>
<keyword evidence="10" id="KW-1185">Reference proteome</keyword>
<keyword evidence="3" id="KW-0464">Manganese</keyword>
<dbReference type="Gene3D" id="2.60.120.10">
    <property type="entry name" value="Jelly Rolls"/>
    <property type="match status" value="1"/>
</dbReference>
<dbReference type="InterPro" id="IPR011051">
    <property type="entry name" value="RmlC_Cupin_sf"/>
</dbReference>
<dbReference type="InterPro" id="IPR014710">
    <property type="entry name" value="RmlC-like_jellyroll"/>
</dbReference>
<organism evidence="9 10">
    <name type="scientific">Rariglobus hedericola</name>
    <dbReference type="NCBI Taxonomy" id="2597822"/>
    <lineage>
        <taxon>Bacteria</taxon>
        <taxon>Pseudomonadati</taxon>
        <taxon>Verrucomicrobiota</taxon>
        <taxon>Opitutia</taxon>
        <taxon>Opitutales</taxon>
        <taxon>Opitutaceae</taxon>
        <taxon>Rariglobus</taxon>
    </lineage>
</organism>
<evidence type="ECO:0000256" key="7">
    <source>
        <dbReference type="ARBA" id="ARBA00044951"/>
    </source>
</evidence>
<dbReference type="RefSeq" id="WP_144230155.1">
    <property type="nucleotide sequence ID" value="NZ_CBCRVV010000012.1"/>
</dbReference>
<keyword evidence="4 9" id="KW-0413">Isomerase</keyword>
<evidence type="ECO:0000256" key="3">
    <source>
        <dbReference type="ARBA" id="ARBA00023211"/>
    </source>
</evidence>
<reference evidence="9 10" key="1">
    <citation type="submission" date="2019-07" db="EMBL/GenBank/DDBJ databases">
        <title>Description of 53C-WASEF.</title>
        <authorList>
            <person name="Pitt A."/>
            <person name="Hahn M.W."/>
        </authorList>
    </citation>
    <scope>NUCLEOTIDE SEQUENCE [LARGE SCALE GENOMIC DNA]</scope>
    <source>
        <strain evidence="9 10">53C-WASEF</strain>
    </source>
</reference>
<dbReference type="AlphaFoldDB" id="A0A556QSJ7"/>
<dbReference type="GO" id="GO:0047828">
    <property type="term" value="F:D-lyxose ketol-isomerase activity"/>
    <property type="evidence" value="ECO:0007669"/>
    <property type="project" value="UniProtKB-EC"/>
</dbReference>
<dbReference type="CDD" id="cd20309">
    <property type="entry name" value="cupin_EcSI"/>
    <property type="match status" value="1"/>
</dbReference>
<evidence type="ECO:0000313" key="9">
    <source>
        <dbReference type="EMBL" id="TSJ79614.1"/>
    </source>
</evidence>
<comment type="caution">
    <text evidence="9">The sequence shown here is derived from an EMBL/GenBank/DDBJ whole genome shotgun (WGS) entry which is preliminary data.</text>
</comment>
<dbReference type="Pfam" id="PF07385">
    <property type="entry name" value="Lyx_isomer"/>
    <property type="match status" value="1"/>
</dbReference>
<evidence type="ECO:0000256" key="5">
    <source>
        <dbReference type="ARBA" id="ARBA00023277"/>
    </source>
</evidence>
<comment type="cofactor">
    <cofactor evidence="1">
        <name>Mn(2+)</name>
        <dbReference type="ChEBI" id="CHEBI:29035"/>
    </cofactor>
</comment>
<evidence type="ECO:0000256" key="6">
    <source>
        <dbReference type="ARBA" id="ARBA00044907"/>
    </source>
</evidence>
<keyword evidence="2" id="KW-0479">Metal-binding</keyword>
<sequence>MKRSDINRAFRDAAACFAAHHWTLPPNAAWDITDFGLGDFARHGLTLINLAEEPEYCEKLMYARRGQTTPGHTHAKKKEDIICRSGELTLELWAVRPGPDAVQPASFTVPVNGLPHVLRSGEKLVLPAGSRVTLIPGIWHAFYPSSEECIIGEVSTANDDVNDNIFTNPDIGRFPGIEEDEPAALRLLSEK</sequence>
<evidence type="ECO:0000256" key="4">
    <source>
        <dbReference type="ARBA" id="ARBA00023235"/>
    </source>
</evidence>
<dbReference type="InterPro" id="IPR047581">
    <property type="entry name" value="EcSI_cupin"/>
</dbReference>
<gene>
    <name evidence="9" type="ORF">FPL22_10110</name>
</gene>
<dbReference type="GO" id="GO:0046872">
    <property type="term" value="F:metal ion binding"/>
    <property type="evidence" value="ECO:0007669"/>
    <property type="project" value="UniProtKB-KW"/>
</dbReference>
<dbReference type="EC" id="5.3.1.15" evidence="8"/>
<name>A0A556QSJ7_9BACT</name>
<comment type="similarity">
    <text evidence="7">Belongs to the D-lyxose ketol-isomerase family.</text>
</comment>
<proteinExistence type="inferred from homology"/>
<comment type="catalytic activity">
    <reaction evidence="6">
        <text>D-lyxose = D-xylulose</text>
        <dbReference type="Rhea" id="RHEA:14201"/>
        <dbReference type="ChEBI" id="CHEBI:16789"/>
        <dbReference type="ChEBI" id="CHEBI:17140"/>
        <dbReference type="EC" id="5.3.1.15"/>
    </reaction>
</comment>
<evidence type="ECO:0000256" key="2">
    <source>
        <dbReference type="ARBA" id="ARBA00022723"/>
    </source>
</evidence>
<protein>
    <recommendedName>
        <fullName evidence="8">D-lyxose ketol-isomerase</fullName>
        <ecNumber evidence="8">5.3.1.15</ecNumber>
    </recommendedName>
</protein>
<evidence type="ECO:0000256" key="8">
    <source>
        <dbReference type="ARBA" id="ARBA00044972"/>
    </source>
</evidence>
<dbReference type="EMBL" id="VMBG01000001">
    <property type="protein sequence ID" value="TSJ79614.1"/>
    <property type="molecule type" value="Genomic_DNA"/>
</dbReference>
<evidence type="ECO:0000256" key="1">
    <source>
        <dbReference type="ARBA" id="ARBA00001936"/>
    </source>
</evidence>
<keyword evidence="5" id="KW-0119">Carbohydrate metabolism</keyword>
<dbReference type="SUPFAM" id="SSF51182">
    <property type="entry name" value="RmlC-like cupins"/>
    <property type="match status" value="1"/>
</dbReference>
<accession>A0A556QSJ7</accession>